<evidence type="ECO:0000256" key="3">
    <source>
        <dbReference type="ARBA" id="ARBA00022670"/>
    </source>
</evidence>
<comment type="caution">
    <text evidence="10">The sequence shown here is derived from an EMBL/GenBank/DDBJ whole genome shotgun (WGS) entry which is preliminary data.</text>
</comment>
<keyword evidence="11" id="KW-1185">Reference proteome</keyword>
<sequence length="417" mass="47793">MGVNRPDLQFVEEVEEASLKIEEYVPDSAYGIPVDSLEILEGVVQKNETLADLLLPYQVAFSTIHQLEKLSKDVYNTRYIKAGRPYTILTLGDSLQTAQYFIYHKNPKEYVVYGMKDSLQVYEGKREVVLEEKVVTGEIKSSLYNAILKNGGGSQALVNRLENVFAWQIDFFHIQKGDRFKVIYEVEKIEGKEVGLGRIKAAVFEHNEETFYAFLYEHHGGQPEYYDDEGNSLRKAFLKAPLNFSRISSRFSRRRFHPVQKRFKAHLGTDYAAPRGTPIYAVGDGTVVAKGYTRGNGNYVKVKHNGVYTTQYLHMSKFKSGLRKGQFVKQGQVIGYVGSTGLATGPHLCFRFWKNGRQVDWLREKLPASDPIEGIYREEYEKHMVVMKKQLDDLLYEDDYSDELEPLAKGNDIKDEQ</sequence>
<comment type="cofactor">
    <cofactor evidence="1">
        <name>Zn(2+)</name>
        <dbReference type="ChEBI" id="CHEBI:29105"/>
    </cofactor>
</comment>
<dbReference type="PANTHER" id="PTHR21666:SF288">
    <property type="entry name" value="CELL DIVISION PROTEIN YTFB"/>
    <property type="match status" value="1"/>
</dbReference>
<gene>
    <name evidence="10" type="ORF">GCM10023331_18970</name>
</gene>
<dbReference type="Gene3D" id="3.10.450.350">
    <property type="match status" value="1"/>
</dbReference>
<evidence type="ECO:0000259" key="9">
    <source>
        <dbReference type="Pfam" id="PF19425"/>
    </source>
</evidence>
<evidence type="ECO:0000256" key="7">
    <source>
        <dbReference type="ARBA" id="ARBA00023049"/>
    </source>
</evidence>
<dbReference type="Proteomes" id="UP001500298">
    <property type="component" value="Unassembled WGS sequence"/>
</dbReference>
<dbReference type="CDD" id="cd12797">
    <property type="entry name" value="M23_peptidase"/>
    <property type="match status" value="1"/>
</dbReference>
<organism evidence="10 11">
    <name type="scientific">Algivirga pacifica</name>
    <dbReference type="NCBI Taxonomy" id="1162670"/>
    <lineage>
        <taxon>Bacteria</taxon>
        <taxon>Pseudomonadati</taxon>
        <taxon>Bacteroidota</taxon>
        <taxon>Cytophagia</taxon>
        <taxon>Cytophagales</taxon>
        <taxon>Flammeovirgaceae</taxon>
        <taxon>Algivirga</taxon>
    </lineage>
</organism>
<dbReference type="InterPro" id="IPR011055">
    <property type="entry name" value="Dup_hybrid_motif"/>
</dbReference>
<evidence type="ECO:0000256" key="1">
    <source>
        <dbReference type="ARBA" id="ARBA00001947"/>
    </source>
</evidence>
<evidence type="ECO:0000313" key="10">
    <source>
        <dbReference type="EMBL" id="GAA4833967.1"/>
    </source>
</evidence>
<evidence type="ECO:0000256" key="6">
    <source>
        <dbReference type="ARBA" id="ARBA00022833"/>
    </source>
</evidence>
<feature type="domain" description="M23ase beta-sheet core" evidence="8">
    <location>
        <begin position="265"/>
        <end position="360"/>
    </location>
</feature>
<dbReference type="InterPro" id="IPR016047">
    <property type="entry name" value="M23ase_b-sheet_dom"/>
</dbReference>
<evidence type="ECO:0000256" key="5">
    <source>
        <dbReference type="ARBA" id="ARBA00022801"/>
    </source>
</evidence>
<dbReference type="Pfam" id="PF19425">
    <property type="entry name" value="Csd3_N2"/>
    <property type="match status" value="1"/>
</dbReference>
<keyword evidence="3" id="KW-0645">Protease</keyword>
<proteinExistence type="predicted"/>
<protein>
    <submittedName>
        <fullName evidence="10">Peptidoglycan DD-metalloendopeptidase family protein</fullName>
    </submittedName>
</protein>
<evidence type="ECO:0000259" key="8">
    <source>
        <dbReference type="Pfam" id="PF01551"/>
    </source>
</evidence>
<dbReference type="EMBL" id="BAABJX010000029">
    <property type="protein sequence ID" value="GAA4833967.1"/>
    <property type="molecule type" value="Genomic_DNA"/>
</dbReference>
<dbReference type="Gene3D" id="2.70.70.10">
    <property type="entry name" value="Glucose Permease (Domain IIA)"/>
    <property type="match status" value="1"/>
</dbReference>
<dbReference type="Pfam" id="PF01551">
    <property type="entry name" value="Peptidase_M23"/>
    <property type="match status" value="1"/>
</dbReference>
<keyword evidence="7" id="KW-0482">Metalloprotease</keyword>
<dbReference type="SUPFAM" id="SSF51261">
    <property type="entry name" value="Duplicated hybrid motif"/>
    <property type="match status" value="1"/>
</dbReference>
<comment type="subcellular location">
    <subcellularLocation>
        <location evidence="2">Cell envelope</location>
    </subcellularLocation>
</comment>
<name>A0ABP9DC77_9BACT</name>
<feature type="domain" description="Csd3-like second N-terminal" evidence="9">
    <location>
        <begin position="131"/>
        <end position="252"/>
    </location>
</feature>
<reference evidence="11" key="1">
    <citation type="journal article" date="2019" name="Int. J. Syst. Evol. Microbiol.">
        <title>The Global Catalogue of Microorganisms (GCM) 10K type strain sequencing project: providing services to taxonomists for standard genome sequencing and annotation.</title>
        <authorList>
            <consortium name="The Broad Institute Genomics Platform"/>
            <consortium name="The Broad Institute Genome Sequencing Center for Infectious Disease"/>
            <person name="Wu L."/>
            <person name="Ma J."/>
        </authorList>
    </citation>
    <scope>NUCLEOTIDE SEQUENCE [LARGE SCALE GENOMIC DNA]</scope>
    <source>
        <strain evidence="11">JCM 18326</strain>
    </source>
</reference>
<keyword evidence="6" id="KW-0862">Zinc</keyword>
<keyword evidence="4" id="KW-0479">Metal-binding</keyword>
<evidence type="ECO:0000313" key="11">
    <source>
        <dbReference type="Proteomes" id="UP001500298"/>
    </source>
</evidence>
<evidence type="ECO:0000256" key="2">
    <source>
        <dbReference type="ARBA" id="ARBA00004196"/>
    </source>
</evidence>
<dbReference type="InterPro" id="IPR050570">
    <property type="entry name" value="Cell_wall_metabolism_enzyme"/>
</dbReference>
<evidence type="ECO:0000256" key="4">
    <source>
        <dbReference type="ARBA" id="ARBA00022723"/>
    </source>
</evidence>
<accession>A0ABP9DC77</accession>
<dbReference type="PANTHER" id="PTHR21666">
    <property type="entry name" value="PEPTIDASE-RELATED"/>
    <property type="match status" value="1"/>
</dbReference>
<keyword evidence="5" id="KW-0378">Hydrolase</keyword>
<dbReference type="InterPro" id="IPR045834">
    <property type="entry name" value="Csd3_N2"/>
</dbReference>